<proteinExistence type="predicted"/>
<dbReference type="Proteomes" id="UP001055879">
    <property type="component" value="Linkage Group LG08"/>
</dbReference>
<reference evidence="2" key="1">
    <citation type="journal article" date="2022" name="Mol. Ecol. Resour.">
        <title>The genomes of chicory, endive, great burdock and yacon provide insights into Asteraceae palaeo-polyploidization history and plant inulin production.</title>
        <authorList>
            <person name="Fan W."/>
            <person name="Wang S."/>
            <person name="Wang H."/>
            <person name="Wang A."/>
            <person name="Jiang F."/>
            <person name="Liu H."/>
            <person name="Zhao H."/>
            <person name="Xu D."/>
            <person name="Zhang Y."/>
        </authorList>
    </citation>
    <scope>NUCLEOTIDE SEQUENCE [LARGE SCALE GENOMIC DNA]</scope>
    <source>
        <strain evidence="2">cv. Niubang</strain>
    </source>
</reference>
<organism evidence="1 2">
    <name type="scientific">Arctium lappa</name>
    <name type="common">Greater burdock</name>
    <name type="synonym">Lappa major</name>
    <dbReference type="NCBI Taxonomy" id="4217"/>
    <lineage>
        <taxon>Eukaryota</taxon>
        <taxon>Viridiplantae</taxon>
        <taxon>Streptophyta</taxon>
        <taxon>Embryophyta</taxon>
        <taxon>Tracheophyta</taxon>
        <taxon>Spermatophyta</taxon>
        <taxon>Magnoliopsida</taxon>
        <taxon>eudicotyledons</taxon>
        <taxon>Gunneridae</taxon>
        <taxon>Pentapetalae</taxon>
        <taxon>asterids</taxon>
        <taxon>campanulids</taxon>
        <taxon>Asterales</taxon>
        <taxon>Asteraceae</taxon>
        <taxon>Carduoideae</taxon>
        <taxon>Cardueae</taxon>
        <taxon>Arctiinae</taxon>
        <taxon>Arctium</taxon>
    </lineage>
</organism>
<dbReference type="EMBL" id="CM042054">
    <property type="protein sequence ID" value="KAI3707376.1"/>
    <property type="molecule type" value="Genomic_DNA"/>
</dbReference>
<evidence type="ECO:0000313" key="2">
    <source>
        <dbReference type="Proteomes" id="UP001055879"/>
    </source>
</evidence>
<gene>
    <name evidence="1" type="ORF">L6452_25833</name>
</gene>
<accession>A0ACB9ABK3</accession>
<comment type="caution">
    <text evidence="1">The sequence shown here is derived from an EMBL/GenBank/DDBJ whole genome shotgun (WGS) entry which is preliminary data.</text>
</comment>
<name>A0ACB9ABK3_ARCLA</name>
<keyword evidence="2" id="KW-1185">Reference proteome</keyword>
<reference evidence="1 2" key="2">
    <citation type="journal article" date="2022" name="Mol. Ecol. Resour.">
        <title>The genomes of chicory, endive, great burdock and yacon provide insights into Asteraceae paleo-polyploidization history and plant inulin production.</title>
        <authorList>
            <person name="Fan W."/>
            <person name="Wang S."/>
            <person name="Wang H."/>
            <person name="Wang A."/>
            <person name="Jiang F."/>
            <person name="Liu H."/>
            <person name="Zhao H."/>
            <person name="Xu D."/>
            <person name="Zhang Y."/>
        </authorList>
    </citation>
    <scope>NUCLEOTIDE SEQUENCE [LARGE SCALE GENOMIC DNA]</scope>
    <source>
        <strain evidence="2">cv. Niubang</strain>
    </source>
</reference>
<sequence length="66" mass="7468">MSVKEGKLDEDYVCDKEENTVLVEDSDIVRCNNRNVRRCDSSPLPDSVLGFESDLEIKKTFEGNGE</sequence>
<protein>
    <submittedName>
        <fullName evidence="1">Uncharacterized protein</fullName>
    </submittedName>
</protein>
<evidence type="ECO:0000313" key="1">
    <source>
        <dbReference type="EMBL" id="KAI3707376.1"/>
    </source>
</evidence>